<geneLocation type="plasmid" evidence="1">
    <name>pCBMA213_1</name>
</geneLocation>
<keyword evidence="1" id="KW-0614">Plasmid</keyword>
<protein>
    <submittedName>
        <fullName evidence="1">Uncharacterized protein</fullName>
    </submittedName>
</protein>
<name>A0A343VRQ5_9MYCO</name>
<dbReference type="AlphaFoldDB" id="A0A343VRQ5"/>
<dbReference type="RefSeq" id="WP_155922008.1">
    <property type="nucleotide sequence ID" value="NZ_MZMR01000001.1"/>
</dbReference>
<reference evidence="1" key="1">
    <citation type="journal article" date="2018" name="Front. Microbiol.">
        <title>Beyond the Limits: tRNA Array Units in Mycobacterium Genomes.</title>
        <authorList>
            <person name="Morgado S.M."/>
            <person name="Vicente A.C."/>
        </authorList>
    </citation>
    <scope>NUCLEOTIDE SEQUENCE</scope>
    <source>
        <strain evidence="1">CBMA 213</strain>
        <plasmid evidence="1">pCBMA213_1</plasmid>
    </source>
</reference>
<accession>A0A343VRQ5</accession>
<sequence length="91" mass="10555">MSESTPYLEDIVDLDEPRDTSRASESVTICSCGEKRSLLRFLAVRLCASQALARLKEAHRDEYDRYLAELKEQALAEFESRWRRHLGGDHR</sequence>
<evidence type="ECO:0000313" key="1">
    <source>
        <dbReference type="EMBL" id="AVN58579.1"/>
    </source>
</evidence>
<dbReference type="EMBL" id="MF600313">
    <property type="protein sequence ID" value="AVN58579.1"/>
    <property type="molecule type" value="Genomic_DNA"/>
</dbReference>
<gene>
    <name evidence="1" type="ORF">B5P44_p00284</name>
</gene>
<proteinExistence type="predicted"/>
<organism evidence="1">
    <name type="scientific">Mycolicibacterium sp. CBMA 213</name>
    <dbReference type="NCBI Taxonomy" id="1968788"/>
    <lineage>
        <taxon>Bacteria</taxon>
        <taxon>Bacillati</taxon>
        <taxon>Actinomycetota</taxon>
        <taxon>Actinomycetes</taxon>
        <taxon>Mycobacteriales</taxon>
        <taxon>Mycobacteriaceae</taxon>
        <taxon>Mycolicibacterium</taxon>
    </lineage>
</organism>